<sequence>MIAARDYDVVFVGGGLSALLLLKALRGTLPGRVAVVDPSPPLEQPPVHWSYWSLGATPFDHFAVGAWRRARVADAPPEPIAPHTMRLVRSTDVFADLCAALEGVEWLRTTARSISRRGNLYEVATDDGALRTSRVFDSAPEVAPEFPTPGRPRALLSGTGLRVTADRPVFDSETATLFDPLDERSFAYVLPLGPAEALVESASFGPTGQGADRAPLLRYLETRHPGARFAVDHEEYGEIPLGFAPARTAGPGHVLLGAKRGLVKPSAGYGIVRIAEETEHLARLWRRRRPLPTTWRTGPHWRLLDEGFLRLATADPGRPLALLREVMRAIPLSQSLSFIDEELSLRQLPPLMRSAYPVVFGKL</sequence>
<evidence type="ECO:0008006" key="3">
    <source>
        <dbReference type="Google" id="ProtNLM"/>
    </source>
</evidence>
<dbReference type="SUPFAM" id="SSF51905">
    <property type="entry name" value="FAD/NAD(P)-binding domain"/>
    <property type="match status" value="1"/>
</dbReference>
<reference evidence="1 2" key="1">
    <citation type="submission" date="2019-10" db="EMBL/GenBank/DDBJ databases">
        <title>Rubrobacter sp nov SCSIO 52915 isolated from a deep-sea sediment in the South China Sea.</title>
        <authorList>
            <person name="Chen R.W."/>
        </authorList>
    </citation>
    <scope>NUCLEOTIDE SEQUENCE [LARGE SCALE GENOMIC DNA]</scope>
    <source>
        <strain evidence="1 2">SCSIO 52915</strain>
    </source>
</reference>
<proteinExistence type="predicted"/>
<dbReference type="Pfam" id="PF05834">
    <property type="entry name" value="Lycopene_cycl"/>
    <property type="match status" value="1"/>
</dbReference>
<accession>A0A6G8PW71</accession>
<organism evidence="1 2">
    <name type="scientific">Rubrobacter marinus</name>
    <dbReference type="NCBI Taxonomy" id="2653852"/>
    <lineage>
        <taxon>Bacteria</taxon>
        <taxon>Bacillati</taxon>
        <taxon>Actinomycetota</taxon>
        <taxon>Rubrobacteria</taxon>
        <taxon>Rubrobacterales</taxon>
        <taxon>Rubrobacteraceae</taxon>
        <taxon>Rubrobacter</taxon>
    </lineage>
</organism>
<dbReference type="InterPro" id="IPR036188">
    <property type="entry name" value="FAD/NAD-bd_sf"/>
</dbReference>
<evidence type="ECO:0000313" key="2">
    <source>
        <dbReference type="Proteomes" id="UP000502706"/>
    </source>
</evidence>
<dbReference type="EMBL" id="CP045121">
    <property type="protein sequence ID" value="QIN78454.1"/>
    <property type="molecule type" value="Genomic_DNA"/>
</dbReference>
<dbReference type="KEGG" id="rmar:GBA65_07865"/>
<evidence type="ECO:0000313" key="1">
    <source>
        <dbReference type="EMBL" id="QIN78454.1"/>
    </source>
</evidence>
<dbReference type="AlphaFoldDB" id="A0A6G8PW71"/>
<dbReference type="Proteomes" id="UP000502706">
    <property type="component" value="Chromosome"/>
</dbReference>
<dbReference type="RefSeq" id="WP_166396129.1">
    <property type="nucleotide sequence ID" value="NZ_CP045121.1"/>
</dbReference>
<gene>
    <name evidence="1" type="ORF">GBA65_07865</name>
</gene>
<protein>
    <recommendedName>
        <fullName evidence="3">Lycopene cyclase</fullName>
    </recommendedName>
</protein>
<name>A0A6G8PW71_9ACTN</name>
<keyword evidence="2" id="KW-1185">Reference proteome</keyword>